<dbReference type="Proteomes" id="UP001596388">
    <property type="component" value="Unassembled WGS sequence"/>
</dbReference>
<protein>
    <recommendedName>
        <fullName evidence="1">DUF7130 domain-containing protein</fullName>
    </recommendedName>
</protein>
<accession>A0ABD5WX86</accession>
<organism evidence="2 3">
    <name type="scientific">Halobaculum marinum</name>
    <dbReference type="NCBI Taxonomy" id="3031996"/>
    <lineage>
        <taxon>Archaea</taxon>
        <taxon>Methanobacteriati</taxon>
        <taxon>Methanobacteriota</taxon>
        <taxon>Stenosarchaea group</taxon>
        <taxon>Halobacteria</taxon>
        <taxon>Halobacteriales</taxon>
        <taxon>Haloferacaceae</taxon>
        <taxon>Halobaculum</taxon>
    </lineage>
</organism>
<dbReference type="EMBL" id="JBHTAG010000003">
    <property type="protein sequence ID" value="MFC7097368.1"/>
    <property type="molecule type" value="Genomic_DNA"/>
</dbReference>
<gene>
    <name evidence="2" type="ORF">ACFQKD_08625</name>
</gene>
<dbReference type="RefSeq" id="WP_276238158.1">
    <property type="nucleotide sequence ID" value="NZ_CP119989.1"/>
</dbReference>
<evidence type="ECO:0000313" key="2">
    <source>
        <dbReference type="EMBL" id="MFC7097368.1"/>
    </source>
</evidence>
<proteinExistence type="predicted"/>
<dbReference type="SUPFAM" id="SSF57802">
    <property type="entry name" value="Rubredoxin-like"/>
    <property type="match status" value="1"/>
</dbReference>
<comment type="caution">
    <text evidence="2">The sequence shown here is derived from an EMBL/GenBank/DDBJ whole genome shotgun (WGS) entry which is preliminary data.</text>
</comment>
<evidence type="ECO:0000259" key="1">
    <source>
        <dbReference type="Pfam" id="PF23458"/>
    </source>
</evidence>
<dbReference type="Pfam" id="PF23458">
    <property type="entry name" value="DUF7130"/>
    <property type="match status" value="1"/>
</dbReference>
<keyword evidence="3" id="KW-1185">Reference proteome</keyword>
<reference evidence="2 3" key="1">
    <citation type="journal article" date="2019" name="Int. J. Syst. Evol. Microbiol.">
        <title>The Global Catalogue of Microorganisms (GCM) 10K type strain sequencing project: providing services to taxonomists for standard genome sequencing and annotation.</title>
        <authorList>
            <consortium name="The Broad Institute Genomics Platform"/>
            <consortium name="The Broad Institute Genome Sequencing Center for Infectious Disease"/>
            <person name="Wu L."/>
            <person name="Ma J."/>
        </authorList>
    </citation>
    <scope>NUCLEOTIDE SEQUENCE [LARGE SCALE GENOMIC DNA]</scope>
    <source>
        <strain evidence="2 3">DT55</strain>
    </source>
</reference>
<evidence type="ECO:0000313" key="3">
    <source>
        <dbReference type="Proteomes" id="UP001596388"/>
    </source>
</evidence>
<dbReference type="AlphaFoldDB" id="A0ABD5WX86"/>
<sequence length="102" mass="11025">MASEQRGERTELADISAGQPVYDADGNELGTVRGVDDAGFYVLAAEGAATVTLDEAREVFGRASVMWRCWACGAMGRIEGGLPSQCPDCEAPREDLYYWAED</sequence>
<feature type="domain" description="DUF7130" evidence="1">
    <location>
        <begin position="17"/>
        <end position="102"/>
    </location>
</feature>
<name>A0ABD5WX86_9EURY</name>
<dbReference type="GeneID" id="79268724"/>
<dbReference type="InterPro" id="IPR055554">
    <property type="entry name" value="DUF7130"/>
</dbReference>